<dbReference type="EMBL" id="FONG01000010">
    <property type="protein sequence ID" value="SFF26910.1"/>
    <property type="molecule type" value="Genomic_DNA"/>
</dbReference>
<dbReference type="Proteomes" id="UP000199323">
    <property type="component" value="Unassembled WGS sequence"/>
</dbReference>
<dbReference type="SUPFAM" id="SSF55136">
    <property type="entry name" value="Probable bacterial effector-binding domain"/>
    <property type="match status" value="1"/>
</dbReference>
<dbReference type="Gene3D" id="3.20.80.10">
    <property type="entry name" value="Regulatory factor, effector binding domain"/>
    <property type="match status" value="1"/>
</dbReference>
<gene>
    <name evidence="1" type="ORF">SAMN05216251_110220</name>
</gene>
<proteinExistence type="predicted"/>
<organism evidence="1 2">
    <name type="scientific">Actinacidiphila alni</name>
    <dbReference type="NCBI Taxonomy" id="380248"/>
    <lineage>
        <taxon>Bacteria</taxon>
        <taxon>Bacillati</taxon>
        <taxon>Actinomycetota</taxon>
        <taxon>Actinomycetes</taxon>
        <taxon>Kitasatosporales</taxon>
        <taxon>Streptomycetaceae</taxon>
        <taxon>Actinacidiphila</taxon>
    </lineage>
</organism>
<accession>A0A1I2HC77</accession>
<keyword evidence="2" id="KW-1185">Reference proteome</keyword>
<protein>
    <submittedName>
        <fullName evidence="1">Effector-binding domain-containing protein</fullName>
    </submittedName>
</protein>
<reference evidence="1 2" key="1">
    <citation type="submission" date="2016-10" db="EMBL/GenBank/DDBJ databases">
        <authorList>
            <person name="de Groot N.N."/>
        </authorList>
    </citation>
    <scope>NUCLEOTIDE SEQUENCE [LARGE SCALE GENOMIC DNA]</scope>
    <source>
        <strain evidence="1 2">CGMCC 4.3510</strain>
    </source>
</reference>
<name>A0A1I2HC77_9ACTN</name>
<dbReference type="STRING" id="380248.SAMN05216251_110220"/>
<dbReference type="AlphaFoldDB" id="A0A1I2HC77"/>
<evidence type="ECO:0000313" key="2">
    <source>
        <dbReference type="Proteomes" id="UP000199323"/>
    </source>
</evidence>
<evidence type="ECO:0000313" key="1">
    <source>
        <dbReference type="EMBL" id="SFF26910.1"/>
    </source>
</evidence>
<sequence length="141" mass="15015">MDTVATVAHRIPEVIGRLAALGVEPAGPPFLKYNVIDMARQLEIEAGVPVAGAVVADGDLFSGVLPAGRFATYTHVGGPDGLIGANALLLDWAAAAGLRWDMAPSQDGDRWGCRTENYLTDPRVQPDTSKWETELAFRLAD</sequence>
<dbReference type="InterPro" id="IPR011256">
    <property type="entry name" value="Reg_factor_effector_dom_sf"/>
</dbReference>